<dbReference type="Gramene" id="AET6Gv20171000.6">
    <property type="protein sequence ID" value="AET6Gv20171000.6"/>
    <property type="gene ID" value="AET6Gv20171000"/>
</dbReference>
<evidence type="ECO:0000256" key="1">
    <source>
        <dbReference type="SAM" id="MobiDB-lite"/>
    </source>
</evidence>
<proteinExistence type="predicted"/>
<feature type="region of interest" description="Disordered" evidence="1">
    <location>
        <begin position="1"/>
        <end position="50"/>
    </location>
</feature>
<dbReference type="PANTHER" id="PTHR34792:SF1">
    <property type="entry name" value="OS02G0121500 PROTEIN"/>
    <property type="match status" value="1"/>
</dbReference>
<reference evidence="2" key="3">
    <citation type="journal article" date="2017" name="Nature">
        <title>Genome sequence of the progenitor of the wheat D genome Aegilops tauschii.</title>
        <authorList>
            <person name="Luo M.C."/>
            <person name="Gu Y.Q."/>
            <person name="Puiu D."/>
            <person name="Wang H."/>
            <person name="Twardziok S.O."/>
            <person name="Deal K.R."/>
            <person name="Huo N."/>
            <person name="Zhu T."/>
            <person name="Wang L."/>
            <person name="Wang Y."/>
            <person name="McGuire P.E."/>
            <person name="Liu S."/>
            <person name="Long H."/>
            <person name="Ramasamy R.K."/>
            <person name="Rodriguez J.C."/>
            <person name="Van S.L."/>
            <person name="Yuan L."/>
            <person name="Wang Z."/>
            <person name="Xia Z."/>
            <person name="Xiao L."/>
            <person name="Anderson O.D."/>
            <person name="Ouyang S."/>
            <person name="Liang Y."/>
            <person name="Zimin A.V."/>
            <person name="Pertea G."/>
            <person name="Qi P."/>
            <person name="Bennetzen J.L."/>
            <person name="Dai X."/>
            <person name="Dawson M.W."/>
            <person name="Muller H.G."/>
            <person name="Kugler K."/>
            <person name="Rivarola-Duarte L."/>
            <person name="Spannagl M."/>
            <person name="Mayer K.F.X."/>
            <person name="Lu F.H."/>
            <person name="Bevan M.W."/>
            <person name="Leroy P."/>
            <person name="Li P."/>
            <person name="You F.M."/>
            <person name="Sun Q."/>
            <person name="Liu Z."/>
            <person name="Lyons E."/>
            <person name="Wicker T."/>
            <person name="Salzberg S.L."/>
            <person name="Devos K.M."/>
            <person name="Dvorak J."/>
        </authorList>
    </citation>
    <scope>NUCLEOTIDE SEQUENCE [LARGE SCALE GENOMIC DNA]</scope>
    <source>
        <strain evidence="2">cv. AL8/78</strain>
    </source>
</reference>
<feature type="region of interest" description="Disordered" evidence="1">
    <location>
        <begin position="161"/>
        <end position="265"/>
    </location>
</feature>
<keyword evidence="3" id="KW-1185">Reference proteome</keyword>
<reference evidence="2" key="4">
    <citation type="submission" date="2019-03" db="UniProtKB">
        <authorList>
            <consortium name="EnsemblPlants"/>
        </authorList>
    </citation>
    <scope>IDENTIFICATION</scope>
</reference>
<dbReference type="InterPro" id="IPR040305">
    <property type="entry name" value="At1g75730-like"/>
</dbReference>
<reference evidence="3" key="2">
    <citation type="journal article" date="2017" name="Nat. Plants">
        <title>The Aegilops tauschii genome reveals multiple impacts of transposons.</title>
        <authorList>
            <person name="Zhao G."/>
            <person name="Zou C."/>
            <person name="Li K."/>
            <person name="Wang K."/>
            <person name="Li T."/>
            <person name="Gao L."/>
            <person name="Zhang X."/>
            <person name="Wang H."/>
            <person name="Yang Z."/>
            <person name="Liu X."/>
            <person name="Jiang W."/>
            <person name="Mao L."/>
            <person name="Kong X."/>
            <person name="Jiao Y."/>
            <person name="Jia J."/>
        </authorList>
    </citation>
    <scope>NUCLEOTIDE SEQUENCE [LARGE SCALE GENOMIC DNA]</scope>
    <source>
        <strain evidence="3">cv. AL8/78</strain>
    </source>
</reference>
<feature type="compositionally biased region" description="Low complexity" evidence="1">
    <location>
        <begin position="169"/>
        <end position="179"/>
    </location>
</feature>
<reference evidence="2" key="5">
    <citation type="journal article" date="2021" name="G3 (Bethesda)">
        <title>Aegilops tauschii genome assembly Aet v5.0 features greater sequence contiguity and improved annotation.</title>
        <authorList>
            <person name="Wang L."/>
            <person name="Zhu T."/>
            <person name="Rodriguez J.C."/>
            <person name="Deal K.R."/>
            <person name="Dubcovsky J."/>
            <person name="McGuire P.E."/>
            <person name="Lux T."/>
            <person name="Spannagl M."/>
            <person name="Mayer K.F.X."/>
            <person name="Baldrich P."/>
            <person name="Meyers B.C."/>
            <person name="Huo N."/>
            <person name="Gu Y.Q."/>
            <person name="Zhou H."/>
            <person name="Devos K.M."/>
            <person name="Bennetzen J.L."/>
            <person name="Unver T."/>
            <person name="Budak H."/>
            <person name="Gulick P.J."/>
            <person name="Galiba G."/>
            <person name="Kalapos B."/>
            <person name="Nelson D.R."/>
            <person name="Li P."/>
            <person name="You F.M."/>
            <person name="Luo M.C."/>
            <person name="Dvorak J."/>
        </authorList>
    </citation>
    <scope>NUCLEOTIDE SEQUENCE [LARGE SCALE GENOMIC DNA]</scope>
    <source>
        <strain evidence="2">cv. AL8/78</strain>
    </source>
</reference>
<feature type="compositionally biased region" description="Basic residues" evidence="1">
    <location>
        <begin position="204"/>
        <end position="215"/>
    </location>
</feature>
<dbReference type="Proteomes" id="UP000015105">
    <property type="component" value="Chromosome 6D"/>
</dbReference>
<dbReference type="PANTHER" id="PTHR34792">
    <property type="entry name" value="OS02G0121500 PROTEIN"/>
    <property type="match status" value="1"/>
</dbReference>
<feature type="compositionally biased region" description="Acidic residues" evidence="1">
    <location>
        <begin position="231"/>
        <end position="244"/>
    </location>
</feature>
<protein>
    <submittedName>
        <fullName evidence="2">Uncharacterized protein</fullName>
    </submittedName>
</protein>
<reference evidence="3" key="1">
    <citation type="journal article" date="2014" name="Science">
        <title>Ancient hybridizations among the ancestral genomes of bread wheat.</title>
        <authorList>
            <consortium name="International Wheat Genome Sequencing Consortium,"/>
            <person name="Marcussen T."/>
            <person name="Sandve S.R."/>
            <person name="Heier L."/>
            <person name="Spannagl M."/>
            <person name="Pfeifer M."/>
            <person name="Jakobsen K.S."/>
            <person name="Wulff B.B."/>
            <person name="Steuernagel B."/>
            <person name="Mayer K.F."/>
            <person name="Olsen O.A."/>
        </authorList>
    </citation>
    <scope>NUCLEOTIDE SEQUENCE [LARGE SCALE GENOMIC DNA]</scope>
    <source>
        <strain evidence="3">cv. AL8/78</strain>
    </source>
</reference>
<feature type="compositionally biased region" description="Basic and acidic residues" evidence="1">
    <location>
        <begin position="1"/>
        <end position="16"/>
    </location>
</feature>
<dbReference type="EnsemblPlants" id="AET6Gv20171000.6">
    <property type="protein sequence ID" value="AET6Gv20171000.6"/>
    <property type="gene ID" value="AET6Gv20171000"/>
</dbReference>
<feature type="compositionally biased region" description="Low complexity" evidence="1">
    <location>
        <begin position="247"/>
        <end position="262"/>
    </location>
</feature>
<dbReference type="AlphaFoldDB" id="A0A453N180"/>
<evidence type="ECO:0000313" key="2">
    <source>
        <dbReference type="EnsemblPlants" id="AET6Gv20171000.6"/>
    </source>
</evidence>
<organism evidence="2 3">
    <name type="scientific">Aegilops tauschii subsp. strangulata</name>
    <name type="common">Goatgrass</name>
    <dbReference type="NCBI Taxonomy" id="200361"/>
    <lineage>
        <taxon>Eukaryota</taxon>
        <taxon>Viridiplantae</taxon>
        <taxon>Streptophyta</taxon>
        <taxon>Embryophyta</taxon>
        <taxon>Tracheophyta</taxon>
        <taxon>Spermatophyta</taxon>
        <taxon>Magnoliopsida</taxon>
        <taxon>Liliopsida</taxon>
        <taxon>Poales</taxon>
        <taxon>Poaceae</taxon>
        <taxon>BOP clade</taxon>
        <taxon>Pooideae</taxon>
        <taxon>Triticodae</taxon>
        <taxon>Triticeae</taxon>
        <taxon>Triticinae</taxon>
        <taxon>Aegilops</taxon>
    </lineage>
</organism>
<sequence>RYEPSQRERIYSEGERTSAGQSRRGALAAAAFRSRPRHGEKGPTSPVPYPGLPLQTIIPFTTAPFFLLQTSNHLPPYQTDIARSVPPPLLALLPPLQHVLRSCCCRRRGEDSAPRRRRSTRCEVWGERKRICRKEKPFWMVVDMEDEGRREKKRLAAVVGVTRRHVMRSGSSSSSSSPTSLPPPAAADSNMNESEGGDHVAELKRKKGKKPKPLKWRSTNSDMNNHRNGEAEEGSDGGRDDDDTVLSSLTRSATPSSSSSLIIRKRPRTLGKVAEGCDAVDPPVPRKLRSAIIKRVGQAVPSSPRHAKKRRHLSAISAQIFQMDRETRTDETMPSNSFTKEEEVLADTLLALSQIAPPSEPKADTATEQDISNTNVASTSCSEGVITPTGAIKEDDRITLLPTDANKVVTQSGCADQQVEPTATASVPQLNPAVGAPRISINPDPPKDGQIQDLSLGLFANSPSPPKESFNKSAWKKPKAQFDGSLSLTNQTKKEAPHWLLNRNKSGFVAHDRTKDENSSAKEFTPAIQAPLPCTSTGSSKKPSSSTLGACTISGKEITTAWAIANNDKLSLPENGGSAKTWKRSVTHAYVSHLIQNHLDKDKASQNQVITQERSHSRISSSPSVSTLNKNGMHFDGGNPVQPSIGVCDMAPGRQAMVSTDYLNLPTSAAFSGPQYVQYMHPQMIATHHGPAPYQSYSHLPCSRGNVAPVMSIQQQMQQYMCGPGYAPHPGVPASQAAMKLQQFAPTPQQQQQMWQYHFSQYQPRQAAEGAA</sequence>
<evidence type="ECO:0000313" key="3">
    <source>
        <dbReference type="Proteomes" id="UP000015105"/>
    </source>
</evidence>
<name>A0A453N180_AEGTS</name>
<accession>A0A453N180</accession>